<feature type="domain" description="Glycosyltransferase subfamily 4-like N-terminal" evidence="1">
    <location>
        <begin position="16"/>
        <end position="171"/>
    </location>
</feature>
<dbReference type="PANTHER" id="PTHR12526:SF638">
    <property type="entry name" value="SPORE COAT PROTEIN SA"/>
    <property type="match status" value="1"/>
</dbReference>
<dbReference type="CDD" id="cd03801">
    <property type="entry name" value="GT4_PimA-like"/>
    <property type="match status" value="1"/>
</dbReference>
<sequence length="379" mass="42481">MKVTMIAGSIPEMPCGVGDYTYRLVEALLQVEEGVRVDVITSADSRISIPAGSRLAIHQVSTWSVRGLFPLMRLISRTGPDVVHIQYPTKGYGTGLAPNLFPLFWRFYRPRVPVVVTLHEFTIAHPLRKLSTVFLILASRRLVVCDPREERALRRFRWPRGGPELIPLGANVPVRFEYHTQVRVRDCLKLCHFGFLDKSKEGHLLVEVLYSLHREGLPAELLFIGGIKPEEEARLKALGEEKDVADIVSFTGFCPPDVISRELARADIGLFPFKDGVSLRRTSFIAAMQHGLAVVTTRAGGYLPPGLQDGENVLLVPAGDREAFLQAVRQLAFDPELRLRLGTNARHWGAAFTWEAIARQHLALYHQLVGVQLERDMTK</sequence>
<keyword evidence="2" id="KW-0808">Transferase</keyword>
<dbReference type="AlphaFoldDB" id="A0A6N7IQB6"/>
<name>A0A6N7IQB6_9FIRM</name>
<protein>
    <submittedName>
        <fullName evidence="2">Glycosyltransferase</fullName>
    </submittedName>
</protein>
<gene>
    <name evidence="2" type="ORF">GFC01_08225</name>
</gene>
<evidence type="ECO:0000313" key="2">
    <source>
        <dbReference type="EMBL" id="MQL52256.1"/>
    </source>
</evidence>
<dbReference type="Proteomes" id="UP000441717">
    <property type="component" value="Unassembled WGS sequence"/>
</dbReference>
<evidence type="ECO:0000259" key="1">
    <source>
        <dbReference type="Pfam" id="PF13439"/>
    </source>
</evidence>
<dbReference type="EMBL" id="WHYR01000018">
    <property type="protein sequence ID" value="MQL52256.1"/>
    <property type="molecule type" value="Genomic_DNA"/>
</dbReference>
<proteinExistence type="predicted"/>
<evidence type="ECO:0000313" key="3">
    <source>
        <dbReference type="Proteomes" id="UP000441717"/>
    </source>
</evidence>
<dbReference type="Pfam" id="PF13692">
    <property type="entry name" value="Glyco_trans_1_4"/>
    <property type="match status" value="1"/>
</dbReference>
<dbReference type="SUPFAM" id="SSF53756">
    <property type="entry name" value="UDP-Glycosyltransferase/glycogen phosphorylase"/>
    <property type="match status" value="1"/>
</dbReference>
<keyword evidence="3" id="KW-1185">Reference proteome</keyword>
<comment type="caution">
    <text evidence="2">The sequence shown here is derived from an EMBL/GenBank/DDBJ whole genome shotgun (WGS) entry which is preliminary data.</text>
</comment>
<accession>A0A6N7IQB6</accession>
<dbReference type="GO" id="GO:0016757">
    <property type="term" value="F:glycosyltransferase activity"/>
    <property type="evidence" value="ECO:0007669"/>
    <property type="project" value="TreeGrafter"/>
</dbReference>
<dbReference type="Pfam" id="PF13439">
    <property type="entry name" value="Glyco_transf_4"/>
    <property type="match status" value="1"/>
</dbReference>
<reference evidence="2 3" key="1">
    <citation type="submission" date="2019-10" db="EMBL/GenBank/DDBJ databases">
        <title>Comparative genomics of sulfur disproportionating microorganisms.</title>
        <authorList>
            <person name="Ward L.M."/>
            <person name="Bertran E."/>
            <person name="Johnston D."/>
        </authorList>
    </citation>
    <scope>NUCLEOTIDE SEQUENCE [LARGE SCALE GENOMIC DNA]</scope>
    <source>
        <strain evidence="2 3">DSM 14055</strain>
    </source>
</reference>
<dbReference type="PANTHER" id="PTHR12526">
    <property type="entry name" value="GLYCOSYLTRANSFERASE"/>
    <property type="match status" value="1"/>
</dbReference>
<dbReference type="InterPro" id="IPR028098">
    <property type="entry name" value="Glyco_trans_4-like_N"/>
</dbReference>
<dbReference type="OrthoDB" id="9810929at2"/>
<organism evidence="2 3">
    <name type="scientific">Desulfofundulus thermobenzoicus</name>
    <dbReference type="NCBI Taxonomy" id="29376"/>
    <lineage>
        <taxon>Bacteria</taxon>
        <taxon>Bacillati</taxon>
        <taxon>Bacillota</taxon>
        <taxon>Clostridia</taxon>
        <taxon>Eubacteriales</taxon>
        <taxon>Peptococcaceae</taxon>
        <taxon>Desulfofundulus</taxon>
    </lineage>
</organism>
<dbReference type="Gene3D" id="3.40.50.2000">
    <property type="entry name" value="Glycogen Phosphorylase B"/>
    <property type="match status" value="2"/>
</dbReference>